<dbReference type="RefSeq" id="WP_016406615.1">
    <property type="nucleotide sequence ID" value="NZ_DAVZTY010000108.1"/>
</dbReference>
<evidence type="ECO:0000259" key="5">
    <source>
        <dbReference type="SMART" id="SM00849"/>
    </source>
</evidence>
<dbReference type="InterPro" id="IPR051453">
    <property type="entry name" value="MBL_Glyoxalase_II"/>
</dbReference>
<comment type="cofactor">
    <cofactor evidence="1">
        <name>Zn(2+)</name>
        <dbReference type="ChEBI" id="CHEBI:29105"/>
    </cofactor>
</comment>
<evidence type="ECO:0000256" key="1">
    <source>
        <dbReference type="ARBA" id="ARBA00001947"/>
    </source>
</evidence>
<evidence type="ECO:0000256" key="4">
    <source>
        <dbReference type="ARBA" id="ARBA00022833"/>
    </source>
</evidence>
<dbReference type="SMART" id="SM00849">
    <property type="entry name" value="Lactamase_B"/>
    <property type="match status" value="1"/>
</dbReference>
<dbReference type="InterPro" id="IPR036866">
    <property type="entry name" value="RibonucZ/Hydroxyglut_hydro"/>
</dbReference>
<evidence type="ECO:0000256" key="3">
    <source>
        <dbReference type="ARBA" id="ARBA00022801"/>
    </source>
</evidence>
<reference evidence="6 7" key="1">
    <citation type="submission" date="2018-10" db="EMBL/GenBank/DDBJ databases">
        <title>Draft Genome Sequence of Anaerotignum sp. KCTC 15736.</title>
        <authorList>
            <person name="Choi S.H."/>
            <person name="Kim J.S."/>
            <person name="Kang S.W."/>
            <person name="Lee J.S."/>
            <person name="Park S.H."/>
        </authorList>
    </citation>
    <scope>NUCLEOTIDE SEQUENCE [LARGE SCALE GENOMIC DNA]</scope>
    <source>
        <strain evidence="6 7">KCTC 15736</strain>
    </source>
</reference>
<keyword evidence="2" id="KW-0479">Metal-binding</keyword>
<dbReference type="InterPro" id="IPR001279">
    <property type="entry name" value="Metallo-B-lactamas"/>
</dbReference>
<dbReference type="GO" id="GO:0016787">
    <property type="term" value="F:hydrolase activity"/>
    <property type="evidence" value="ECO:0007669"/>
    <property type="project" value="UniProtKB-KW"/>
</dbReference>
<keyword evidence="4" id="KW-0862">Zinc</keyword>
<keyword evidence="7" id="KW-1185">Reference proteome</keyword>
<dbReference type="AlphaFoldDB" id="A0A401LBX3"/>
<dbReference type="OrthoDB" id="9802248at2"/>
<dbReference type="EMBL" id="BHVZ01000001">
    <property type="protein sequence ID" value="GCB29028.1"/>
    <property type="molecule type" value="Genomic_DNA"/>
</dbReference>
<protein>
    <submittedName>
        <fullName evidence="6">MBL fold metallo-hydrolase</fullName>
    </submittedName>
</protein>
<comment type="caution">
    <text evidence="6">The sequence shown here is derived from an EMBL/GenBank/DDBJ whole genome shotgun (WGS) entry which is preliminary data.</text>
</comment>
<evidence type="ECO:0000313" key="6">
    <source>
        <dbReference type="EMBL" id="GCB29028.1"/>
    </source>
</evidence>
<dbReference type="PANTHER" id="PTHR46233">
    <property type="entry name" value="HYDROXYACYLGLUTATHIONE HYDROLASE GLOC"/>
    <property type="match status" value="1"/>
</dbReference>
<sequence length="203" mass="21889">MKIACYAAGSVGTNNYVISDDNGITAIIDCDGSPAPLYQYVEQNHLKVTHILLTHGHYDHIGSVNEVAAHFGCKIVGAAKEMPVFTDPALNCSQFVGGPIIVHPDILVSEGDKVTVGDMEFDVMETPGHTVGSICFIGKDIIFSGDTLFQGSCGRTDLPTGDWDDIKKSLKRLAALPGDYQVYSGHGPATTLETERRTNPYMR</sequence>
<dbReference type="Pfam" id="PF00753">
    <property type="entry name" value="Lactamase_B"/>
    <property type="match status" value="1"/>
</dbReference>
<organism evidence="6 7">
    <name type="scientific">Anaerotignum faecicola</name>
    <dbReference type="NCBI Taxonomy" id="2358141"/>
    <lineage>
        <taxon>Bacteria</taxon>
        <taxon>Bacillati</taxon>
        <taxon>Bacillota</taxon>
        <taxon>Clostridia</taxon>
        <taxon>Lachnospirales</taxon>
        <taxon>Anaerotignaceae</taxon>
        <taxon>Anaerotignum</taxon>
    </lineage>
</organism>
<gene>
    <name evidence="6" type="ORF">KGMB03357_06890</name>
</gene>
<name>A0A401LBX3_9FIRM</name>
<dbReference type="SUPFAM" id="SSF56281">
    <property type="entry name" value="Metallo-hydrolase/oxidoreductase"/>
    <property type="match status" value="1"/>
</dbReference>
<evidence type="ECO:0000256" key="2">
    <source>
        <dbReference type="ARBA" id="ARBA00022723"/>
    </source>
</evidence>
<evidence type="ECO:0000313" key="7">
    <source>
        <dbReference type="Proteomes" id="UP000287361"/>
    </source>
</evidence>
<dbReference type="CDD" id="cd06262">
    <property type="entry name" value="metallo-hydrolase-like_MBL-fold"/>
    <property type="match status" value="1"/>
</dbReference>
<dbReference type="GO" id="GO:0046872">
    <property type="term" value="F:metal ion binding"/>
    <property type="evidence" value="ECO:0007669"/>
    <property type="project" value="UniProtKB-KW"/>
</dbReference>
<dbReference type="Gene3D" id="3.60.15.10">
    <property type="entry name" value="Ribonuclease Z/Hydroxyacylglutathione hydrolase-like"/>
    <property type="match status" value="1"/>
</dbReference>
<dbReference type="Proteomes" id="UP000287361">
    <property type="component" value="Unassembled WGS sequence"/>
</dbReference>
<proteinExistence type="predicted"/>
<dbReference type="GeneID" id="86193691"/>
<keyword evidence="3 6" id="KW-0378">Hydrolase</keyword>
<feature type="domain" description="Metallo-beta-lactamase" evidence="5">
    <location>
        <begin position="12"/>
        <end position="186"/>
    </location>
</feature>
<dbReference type="PANTHER" id="PTHR46233:SF3">
    <property type="entry name" value="HYDROXYACYLGLUTATHIONE HYDROLASE GLOC"/>
    <property type="match status" value="1"/>
</dbReference>
<accession>A0A401LBX3</accession>